<evidence type="ECO:0000313" key="3">
    <source>
        <dbReference type="EMBL" id="MFB9441666.1"/>
    </source>
</evidence>
<dbReference type="Proteomes" id="UP001589608">
    <property type="component" value="Unassembled WGS sequence"/>
</dbReference>
<gene>
    <name evidence="3" type="ORF">ACFFTR_01035</name>
</gene>
<feature type="region of interest" description="Disordered" evidence="1">
    <location>
        <begin position="29"/>
        <end position="67"/>
    </location>
</feature>
<comment type="caution">
    <text evidence="3">The sequence shown here is derived from an EMBL/GenBank/DDBJ whole genome shotgun (WGS) entry which is preliminary data.</text>
</comment>
<feature type="chain" id="PRO_5047498777" description="Lipoprotein" evidence="2">
    <location>
        <begin position="23"/>
        <end position="162"/>
    </location>
</feature>
<organism evidence="3 4">
    <name type="scientific">Dactylosporangium vinaceum</name>
    <dbReference type="NCBI Taxonomy" id="53362"/>
    <lineage>
        <taxon>Bacteria</taxon>
        <taxon>Bacillati</taxon>
        <taxon>Actinomycetota</taxon>
        <taxon>Actinomycetes</taxon>
        <taxon>Micromonosporales</taxon>
        <taxon>Micromonosporaceae</taxon>
        <taxon>Dactylosporangium</taxon>
    </lineage>
</organism>
<sequence>MNIRFALPVALPGLLLAATALAGCADEAEPVTSAPPASTKAVVPVSEAASPDKAPSSKAASGGAASGAASGCPVTAAVLEKAFKANKQVADAILLGKGFKDVSCYGGWATATATPENMDQAVVLFKYDAAKKTWAAVVGGTDGVCRDRVPDDVATHLKGCLN</sequence>
<evidence type="ECO:0000256" key="1">
    <source>
        <dbReference type="SAM" id="MobiDB-lite"/>
    </source>
</evidence>
<protein>
    <recommendedName>
        <fullName evidence="5">Lipoprotein</fullName>
    </recommendedName>
</protein>
<evidence type="ECO:0000256" key="2">
    <source>
        <dbReference type="SAM" id="SignalP"/>
    </source>
</evidence>
<dbReference type="PROSITE" id="PS51257">
    <property type="entry name" value="PROKAR_LIPOPROTEIN"/>
    <property type="match status" value="1"/>
</dbReference>
<dbReference type="EMBL" id="JBHMCA010000006">
    <property type="protein sequence ID" value="MFB9441666.1"/>
    <property type="molecule type" value="Genomic_DNA"/>
</dbReference>
<keyword evidence="2" id="KW-0732">Signal</keyword>
<evidence type="ECO:0008006" key="5">
    <source>
        <dbReference type="Google" id="ProtNLM"/>
    </source>
</evidence>
<proteinExistence type="predicted"/>
<accession>A0ABV5LYL9</accession>
<feature type="signal peptide" evidence="2">
    <location>
        <begin position="1"/>
        <end position="22"/>
    </location>
</feature>
<name>A0ABV5LYL9_9ACTN</name>
<feature type="compositionally biased region" description="Low complexity" evidence="1">
    <location>
        <begin position="48"/>
        <end position="67"/>
    </location>
</feature>
<keyword evidence="4" id="KW-1185">Reference proteome</keyword>
<dbReference type="RefSeq" id="WP_223101961.1">
    <property type="nucleotide sequence ID" value="NZ_CP061913.1"/>
</dbReference>
<evidence type="ECO:0000313" key="4">
    <source>
        <dbReference type="Proteomes" id="UP001589608"/>
    </source>
</evidence>
<reference evidence="3 4" key="1">
    <citation type="submission" date="2024-09" db="EMBL/GenBank/DDBJ databases">
        <authorList>
            <person name="Sun Q."/>
            <person name="Mori K."/>
        </authorList>
    </citation>
    <scope>NUCLEOTIDE SEQUENCE [LARGE SCALE GENOMIC DNA]</scope>
    <source>
        <strain evidence="3 4">JCM 3307</strain>
    </source>
</reference>